<dbReference type="Gene3D" id="2.60.40.10">
    <property type="entry name" value="Immunoglobulins"/>
    <property type="match status" value="4"/>
</dbReference>
<sequence length="1065" mass="112616">MPEPTTIAFSNGLSEGCLISGTSNASTFTTAVSGYCNGKVIETWTATDSCGRTVANVSRTITIDDKTPPTFTAPSNIIIATNESCSYNSSVAITGDVTDENDNCSIGIQATYNDQITEGPCDGSSTINRTWSLMDLCGNKAEDRIQIITVKDTTPPQIATQASDILVSCDGQGNQTQLSDWLNSNGGAIATDNCSKTLYWTNDFNALSNDCSTSVTVTFSVKDNCGNASTTTATFSINDTIKPVLGEVPADMTVECDAVPTASAEDVTATDNCETNQTVTYAEVRTDGNCTSNYILTRTWTATDACSNSSSKSQKITVQDTNSPVLGEIPVDITVECEEVPTASAEDVSATDNCDNNPIVSYQEVKTDGNCISNYTLTRTWTATDACGNSSSKSQRITVQDTTAPLLGELPSDITVECNAVPTASEEDVSATDNCDNNPKVSYEEVRTDGNCISNYTLTRTWTATDVCGNSSSKSQTIIVQDTTAPLLGEIPEDVTVECDVIRSASAKDVSAIDNCDDNPIVSYEEVRTDGDCINKYTLTRTWTATDVCGNSSSKSQTITVEDTTTAVIISCANEQTIASDSSCKALVPDFTSTLIVSDNCTPSESLIVSQSPLAGSEVMAGITTITLTVEDACGNESTCETKLTVTNYIVANDDDVTATPINGFSGGIAIPNVLTNDLLNCQEINPSEVTIIALSDPTDGVTLNAITGEVIVAPGTPTGIYAITYQICEITNPTNCDDALITVTVSAAVIDAIDDIGGYVTTAVGGQSLENVLNNDTLNGNPATLSNINLIQVSTTNPGITLNTSTGAINVTAGTPAGNYLLTYQICDKLNSSNCDTATVSVFIASPELQVTKTANNENYSSVGDILNYTITVTNTGNVTLYQITVTDDLTGLSTTIESLAPGSTKDYTQNYTVTQEDRVRGFVTNIARANGFAPDELPISGEDSATVEAAIVLGCATITVHNAFSPNGDGINEIFVIDNLEDVLCYPNNSVEIYNRWGVLVFETKDYNSQSNYFDGISRGRATVSQSSGLPTGTYYYILNYTSIDGTGGLNNNRKDGFLYLTR</sequence>
<dbReference type="NCBIfam" id="TIGR01451">
    <property type="entry name" value="B_ant_repeat"/>
    <property type="match status" value="1"/>
</dbReference>
<dbReference type="NCBIfam" id="TIGR04131">
    <property type="entry name" value="Bac_Flav_CTERM"/>
    <property type="match status" value="1"/>
</dbReference>
<feature type="domain" description="HYR" evidence="2">
    <location>
        <begin position="562"/>
        <end position="648"/>
    </location>
</feature>
<dbReference type="InterPro" id="IPR003410">
    <property type="entry name" value="HYR_dom"/>
</dbReference>
<dbReference type="AlphaFoldDB" id="H7FSY0"/>
<evidence type="ECO:0000256" key="1">
    <source>
        <dbReference type="ARBA" id="ARBA00022737"/>
    </source>
</evidence>
<comment type="caution">
    <text evidence="3">The sequence shown here is derived from an EMBL/GenBank/DDBJ whole genome shotgun (WGS) entry which is preliminary data.</text>
</comment>
<keyword evidence="1" id="KW-0677">Repeat</keyword>
<dbReference type="InterPro" id="IPR055354">
    <property type="entry name" value="DUF7507"/>
</dbReference>
<dbReference type="Pfam" id="PF23237">
    <property type="entry name" value="HYR_4C"/>
    <property type="match status" value="1"/>
</dbReference>
<dbReference type="PANTHER" id="PTHR24273">
    <property type="entry name" value="FI04643P-RELATED"/>
    <property type="match status" value="1"/>
</dbReference>
<dbReference type="InterPro" id="IPR047589">
    <property type="entry name" value="DUF11_rpt"/>
</dbReference>
<name>H7FSY0_FLAFP</name>
<dbReference type="PATRIC" id="fig|1086011.3.peg.2501"/>
<evidence type="ECO:0000259" key="2">
    <source>
        <dbReference type="PROSITE" id="PS50825"/>
    </source>
</evidence>
<organism evidence="3 4">
    <name type="scientific">Flavobacterium frigoris (strain PS1)</name>
    <dbReference type="NCBI Taxonomy" id="1086011"/>
    <lineage>
        <taxon>Bacteria</taxon>
        <taxon>Pseudomonadati</taxon>
        <taxon>Bacteroidota</taxon>
        <taxon>Flavobacteriia</taxon>
        <taxon>Flavobacteriales</taxon>
        <taxon>Flavobacteriaceae</taxon>
        <taxon>Flavobacterium</taxon>
    </lineage>
</organism>
<dbReference type="Pfam" id="PF24346">
    <property type="entry name" value="DUF7507"/>
    <property type="match status" value="1"/>
</dbReference>
<dbReference type="eggNOG" id="COG2304">
    <property type="taxonomic scope" value="Bacteria"/>
</dbReference>
<evidence type="ECO:0000313" key="3">
    <source>
        <dbReference type="EMBL" id="EIA08832.1"/>
    </source>
</evidence>
<dbReference type="InterPro" id="IPR057078">
    <property type="entry name" value="HYR-4C"/>
</dbReference>
<dbReference type="STRING" id="1086011.HJ01_02554"/>
<dbReference type="Proteomes" id="UP000005566">
    <property type="component" value="Unassembled WGS sequence"/>
</dbReference>
<dbReference type="Pfam" id="PF13585">
    <property type="entry name" value="CHU_C"/>
    <property type="match status" value="1"/>
</dbReference>
<accession>H7FSY0</accession>
<reference evidence="3 4" key="1">
    <citation type="journal article" date="2014" name="Acta Crystallogr. D">
        <title>Structure-based characterization and antifreeze properties of a hyperactive ice-binding protein from the Antarctic bacterium Flavobacterium frigoris PS1.</title>
        <authorList>
            <person name="Do H."/>
            <person name="Kim S.J."/>
            <person name="Kim H.J."/>
            <person name="Lee J.H."/>
        </authorList>
    </citation>
    <scope>NUCLEOTIDE SEQUENCE [LARGE SCALE GENOMIC DNA]</scope>
    <source>
        <strain evidence="3 4">PS1</strain>
    </source>
</reference>
<gene>
    <name evidence="3" type="ORF">HJ01_02554</name>
</gene>
<proteinExistence type="predicted"/>
<keyword evidence="4" id="KW-1185">Reference proteome</keyword>
<dbReference type="InterPro" id="IPR013783">
    <property type="entry name" value="Ig-like_fold"/>
</dbReference>
<dbReference type="InterPro" id="IPR026341">
    <property type="entry name" value="T9SS_type_B"/>
</dbReference>
<dbReference type="PANTHER" id="PTHR24273:SF32">
    <property type="entry name" value="HYALIN"/>
    <property type="match status" value="1"/>
</dbReference>
<dbReference type="EMBL" id="AHKF01000018">
    <property type="protein sequence ID" value="EIA08832.1"/>
    <property type="molecule type" value="Genomic_DNA"/>
</dbReference>
<protein>
    <submittedName>
        <fullName evidence="3">von Willebrand factor, type A</fullName>
    </submittedName>
</protein>
<evidence type="ECO:0000313" key="4">
    <source>
        <dbReference type="Proteomes" id="UP000005566"/>
    </source>
</evidence>
<dbReference type="PROSITE" id="PS50825">
    <property type="entry name" value="HYR"/>
    <property type="match status" value="1"/>
</dbReference>